<dbReference type="OrthoDB" id="6197848at2"/>
<dbReference type="STRING" id="1184267.A11Q_2193"/>
<organism evidence="1 2">
    <name type="scientific">Pseudobdellovibrio exovorus JSS</name>
    <dbReference type="NCBI Taxonomy" id="1184267"/>
    <lineage>
        <taxon>Bacteria</taxon>
        <taxon>Pseudomonadati</taxon>
        <taxon>Bdellovibrionota</taxon>
        <taxon>Bdellovibrionia</taxon>
        <taxon>Bdellovibrionales</taxon>
        <taxon>Pseudobdellovibrionaceae</taxon>
        <taxon>Pseudobdellovibrio</taxon>
    </lineage>
</organism>
<keyword evidence="2" id="KW-1185">Reference proteome</keyword>
<gene>
    <name evidence="1" type="ORF">A11Q_2193</name>
</gene>
<dbReference type="EMBL" id="CP003537">
    <property type="protein sequence ID" value="AGH96409.1"/>
    <property type="molecule type" value="Genomic_DNA"/>
</dbReference>
<protein>
    <submittedName>
        <fullName evidence="1">Uncharacterized protein</fullName>
    </submittedName>
</protein>
<proteinExistence type="predicted"/>
<evidence type="ECO:0000313" key="1">
    <source>
        <dbReference type="EMBL" id="AGH96409.1"/>
    </source>
</evidence>
<name>M4VT72_9BACT</name>
<dbReference type="RefSeq" id="WP_015470899.1">
    <property type="nucleotide sequence ID" value="NC_020813.1"/>
</dbReference>
<dbReference type="Proteomes" id="UP000012040">
    <property type="component" value="Chromosome"/>
</dbReference>
<dbReference type="HOGENOM" id="CLU_1912964_0_0_7"/>
<dbReference type="KEGG" id="bex:A11Q_2193"/>
<dbReference type="PATRIC" id="fig|1184267.3.peg.2220"/>
<evidence type="ECO:0000313" key="2">
    <source>
        <dbReference type="Proteomes" id="UP000012040"/>
    </source>
</evidence>
<reference evidence="1 2" key="1">
    <citation type="journal article" date="2013" name="ISME J.">
        <title>By their genes ye shall know them: genomic signatures of predatory bacteria.</title>
        <authorList>
            <person name="Pasternak Z."/>
            <person name="Pietrokovski S."/>
            <person name="Rotem O."/>
            <person name="Gophna U."/>
            <person name="Lurie-Weinberger M.N."/>
            <person name="Jurkevitch E."/>
        </authorList>
    </citation>
    <scope>NUCLEOTIDE SEQUENCE [LARGE SCALE GENOMIC DNA]</scope>
    <source>
        <strain evidence="1 2">JSS</strain>
    </source>
</reference>
<accession>M4VT72</accession>
<dbReference type="AlphaFoldDB" id="M4VT72"/>
<sequence length="132" mass="14601">MSRILNGLQISALNRLGDVMCPANEEFPSFSNLGAVEHVDLLLEEIPPSDLADLKLLLLLLGFMPSFVLRAMMNFIEAKADMNGEVGTLIRMVRFGLRGIIFSLYYSGLKGAKSQVTQTPVDVVGYHVQMNR</sequence>